<feature type="domain" description="DUF4372" evidence="3">
    <location>
        <begin position="9"/>
        <end position="80"/>
    </location>
</feature>
<organism evidence="4 5">
    <name type="scientific">Bacteroides uniformis (strain ATCC 8492 / DSM 6597 / CCUG 4942 / CIP 103695 / JCM 5828 / KCTC 5204 / NCTC 13054 / VPI 0061)</name>
    <dbReference type="NCBI Taxonomy" id="411479"/>
    <lineage>
        <taxon>Bacteria</taxon>
        <taxon>Pseudomonadati</taxon>
        <taxon>Bacteroidota</taxon>
        <taxon>Bacteroidia</taxon>
        <taxon>Bacteroidales</taxon>
        <taxon>Bacteroidaceae</taxon>
        <taxon>Bacteroides</taxon>
    </lineage>
</organism>
<comment type="caution">
    <text evidence="4">The sequence shown here is derived from an EMBL/GenBank/DDBJ whole genome shotgun (WGS) entry which is preliminary data.</text>
</comment>
<evidence type="ECO:0000313" key="4">
    <source>
        <dbReference type="EMBL" id="EDO53873.1"/>
    </source>
</evidence>
<accession>A0ABC9NAT4</accession>
<keyword evidence="5" id="KW-1185">Reference proteome</keyword>
<dbReference type="PANTHER" id="PTHR33258:SF1">
    <property type="entry name" value="TRANSPOSASE INSL FOR INSERTION SEQUENCE ELEMENT IS186A-RELATED"/>
    <property type="match status" value="1"/>
</dbReference>
<proteinExistence type="predicted"/>
<dbReference type="Pfam" id="PF01609">
    <property type="entry name" value="DDE_Tnp_1"/>
    <property type="match status" value="1"/>
</dbReference>
<name>A0ABC9NAT4_BACUC</name>
<reference evidence="4" key="1">
    <citation type="submission" date="2007-06" db="EMBL/GenBank/DDBJ databases">
        <authorList>
            <person name="Fulton L."/>
            <person name="Clifton S."/>
            <person name="Fulton B."/>
            <person name="Xu J."/>
            <person name="Minx P."/>
            <person name="Pepin K.H."/>
            <person name="Johnson M."/>
            <person name="Thiruvilangam P."/>
            <person name="Bhonagiri V."/>
            <person name="Nash W.E."/>
            <person name="Mardis E.R."/>
            <person name="Wilson R.K."/>
        </authorList>
    </citation>
    <scope>NUCLEOTIDE SEQUENCE [LARGE SCALE GENOMIC DNA]</scope>
    <source>
        <strain evidence="4">ATCC 8492</strain>
    </source>
</reference>
<dbReference type="Pfam" id="PF14294">
    <property type="entry name" value="DUF4372"/>
    <property type="match status" value="1"/>
</dbReference>
<feature type="region of interest" description="Disordered" evidence="1">
    <location>
        <begin position="278"/>
        <end position="303"/>
    </location>
</feature>
<dbReference type="EMBL" id="AAYH02000044">
    <property type="protein sequence ID" value="EDO53873.1"/>
    <property type="molecule type" value="Genomic_DNA"/>
</dbReference>
<reference evidence="4" key="2">
    <citation type="submission" date="2013-11" db="EMBL/GenBank/DDBJ databases">
        <title>Draft genome sequence of Bacteroides uniformis (ATCC 8492).</title>
        <authorList>
            <person name="Sudarsanam P."/>
            <person name="Ley R."/>
            <person name="Guruge J."/>
            <person name="Turnbaugh P.J."/>
            <person name="Mahowald M."/>
            <person name="Liep D."/>
            <person name="Gordon J."/>
        </authorList>
    </citation>
    <scope>NUCLEOTIDE SEQUENCE</scope>
    <source>
        <strain evidence="4">ATCC 8492</strain>
    </source>
</reference>
<evidence type="ECO:0000256" key="1">
    <source>
        <dbReference type="SAM" id="MobiDB-lite"/>
    </source>
</evidence>
<dbReference type="PANTHER" id="PTHR33258">
    <property type="entry name" value="TRANSPOSASE INSL FOR INSERTION SEQUENCE ELEMENT IS186A-RELATED"/>
    <property type="match status" value="1"/>
</dbReference>
<feature type="domain" description="Transposase IS4-like" evidence="2">
    <location>
        <begin position="131"/>
        <end position="291"/>
    </location>
</feature>
<dbReference type="InterPro" id="IPR025399">
    <property type="entry name" value="DUF4372"/>
</dbReference>
<evidence type="ECO:0000313" key="5">
    <source>
        <dbReference type="Proteomes" id="UP000004110"/>
    </source>
</evidence>
<dbReference type="AlphaFoldDB" id="A0ABC9NAT4"/>
<sequence length="437" mass="49684">MNKGSHFNGQPAYGQLINLLDKSKILQISQEKGGERYVKHFDAWQHLLIMLYAVIKRFDSLREITDSMFPEARKLAHLGISMMPRRSTLSDANARRSEGIFEAIYRDLYKTYRNELSSDSRNNPSSSWINRLQIIDSTTISLFSNLIFTGVGRHPKTGKKKGGIKVHTNIHANEGVSSDIRFTSAATNDSFMLKPSNYTSGDIVALDRAYIDYAKFEELSRAGVIYVTKMKKNLVYEVSADTDIHDRKWVDGTSGTPCDIHEEGQRWRRYKAPCTHSHLRRPKEKRGQAHIPPHKRHGDERRGYCGNLPETLGDRAVVQADKAELPPSVLLRRKRQCHQNPDMDNPHRQPSTDGAEETHQTQLELLGIGNNGQNHVNVLRQPLHLPRRTRQRLVKTGSRGRIATQGTPALWIEGLTRQNKHPQCLSSDTAGRRIVLH</sequence>
<evidence type="ECO:0000259" key="3">
    <source>
        <dbReference type="Pfam" id="PF14294"/>
    </source>
</evidence>
<dbReference type="InterPro" id="IPR002559">
    <property type="entry name" value="Transposase_11"/>
</dbReference>
<evidence type="ECO:0000259" key="2">
    <source>
        <dbReference type="Pfam" id="PF01609"/>
    </source>
</evidence>
<gene>
    <name evidence="4" type="ORF">BACUNI_02494</name>
</gene>
<protein>
    <submittedName>
        <fullName evidence="4">Transposase, IS4 family</fullName>
    </submittedName>
</protein>
<feature type="region of interest" description="Disordered" evidence="1">
    <location>
        <begin position="338"/>
        <end position="359"/>
    </location>
</feature>
<dbReference type="Proteomes" id="UP000004110">
    <property type="component" value="Unassembled WGS sequence"/>
</dbReference>